<proteinExistence type="predicted"/>
<dbReference type="Pfam" id="PF12704">
    <property type="entry name" value="MacB_PCD"/>
    <property type="match status" value="1"/>
</dbReference>
<feature type="transmembrane region" description="Helical" evidence="6">
    <location>
        <begin position="756"/>
        <end position="780"/>
    </location>
</feature>
<dbReference type="InterPro" id="IPR038766">
    <property type="entry name" value="Membrane_comp_ABC_pdt"/>
</dbReference>
<gene>
    <name evidence="9" type="ORF">COK38_23325</name>
</gene>
<dbReference type="InterPro" id="IPR003838">
    <property type="entry name" value="ABC3_permease_C"/>
</dbReference>
<feature type="transmembrane region" description="Helical" evidence="6">
    <location>
        <begin position="413"/>
        <end position="437"/>
    </location>
</feature>
<evidence type="ECO:0000256" key="1">
    <source>
        <dbReference type="ARBA" id="ARBA00004651"/>
    </source>
</evidence>
<dbReference type="PANTHER" id="PTHR30287:SF2">
    <property type="entry name" value="BLL1001 PROTEIN"/>
    <property type="match status" value="1"/>
</dbReference>
<reference evidence="9 10" key="1">
    <citation type="submission" date="2017-09" db="EMBL/GenBank/DDBJ databases">
        <title>Large-scale bioinformatics analysis of Bacillus genomes uncovers conserved roles of natural products in bacterial physiology.</title>
        <authorList>
            <consortium name="Agbiome Team Llc"/>
            <person name="Bleich R.M."/>
            <person name="Grubbs K.J."/>
            <person name="Santa Maria K.C."/>
            <person name="Allen S.E."/>
            <person name="Farag S."/>
            <person name="Shank E.A."/>
            <person name="Bowers A."/>
        </authorList>
    </citation>
    <scope>NUCLEOTIDE SEQUENCE [LARGE SCALE GENOMIC DNA]</scope>
    <source>
        <strain evidence="9 10">AFS067272</strain>
    </source>
</reference>
<dbReference type="RefSeq" id="WP_098523670.1">
    <property type="nucleotide sequence ID" value="NZ_NUYJ01000124.1"/>
</dbReference>
<feature type="domain" description="MacB-like periplasmic core" evidence="8">
    <location>
        <begin position="22"/>
        <end position="218"/>
    </location>
</feature>
<evidence type="ECO:0000259" key="7">
    <source>
        <dbReference type="Pfam" id="PF02687"/>
    </source>
</evidence>
<keyword evidence="3 6" id="KW-0812">Transmembrane</keyword>
<protein>
    <submittedName>
        <fullName evidence="9">ABC transporter permease</fullName>
    </submittedName>
</protein>
<feature type="transmembrane region" description="Helical" evidence="6">
    <location>
        <begin position="792"/>
        <end position="812"/>
    </location>
</feature>
<name>A0AA44Q6K2_BACCE</name>
<feature type="transmembrane region" description="Helical" evidence="6">
    <location>
        <begin position="388"/>
        <end position="407"/>
    </location>
</feature>
<accession>A0AA44Q6K2</accession>
<feature type="transmembrane region" description="Helical" evidence="6">
    <location>
        <begin position="17"/>
        <end position="41"/>
    </location>
</feature>
<feature type="transmembrane region" description="Helical" evidence="6">
    <location>
        <begin position="340"/>
        <end position="361"/>
    </location>
</feature>
<feature type="transmembrane region" description="Helical" evidence="6">
    <location>
        <begin position="702"/>
        <end position="725"/>
    </location>
</feature>
<evidence type="ECO:0000313" key="9">
    <source>
        <dbReference type="EMBL" id="PFR90756.1"/>
    </source>
</evidence>
<dbReference type="Proteomes" id="UP000226357">
    <property type="component" value="Unassembled WGS sequence"/>
</dbReference>
<dbReference type="Pfam" id="PF02687">
    <property type="entry name" value="FtsX"/>
    <property type="match status" value="2"/>
</dbReference>
<evidence type="ECO:0000256" key="4">
    <source>
        <dbReference type="ARBA" id="ARBA00022989"/>
    </source>
</evidence>
<feature type="transmembrane region" description="Helical" evidence="6">
    <location>
        <begin position="291"/>
        <end position="314"/>
    </location>
</feature>
<evidence type="ECO:0000256" key="5">
    <source>
        <dbReference type="ARBA" id="ARBA00023136"/>
    </source>
</evidence>
<feature type="transmembrane region" description="Helical" evidence="6">
    <location>
        <begin position="471"/>
        <end position="491"/>
    </location>
</feature>
<dbReference type="AlphaFoldDB" id="A0AA44Q6K2"/>
<feature type="domain" description="ABC3 transporter permease C-terminal" evidence="7">
    <location>
        <begin position="247"/>
        <end position="366"/>
    </location>
</feature>
<dbReference type="EMBL" id="NVBO01000295">
    <property type="protein sequence ID" value="PFR90756.1"/>
    <property type="molecule type" value="Genomic_DNA"/>
</dbReference>
<keyword evidence="4 6" id="KW-1133">Transmembrane helix</keyword>
<feature type="domain" description="ABC3 transporter permease C-terminal" evidence="7">
    <location>
        <begin position="707"/>
        <end position="816"/>
    </location>
</feature>
<evidence type="ECO:0000256" key="2">
    <source>
        <dbReference type="ARBA" id="ARBA00022475"/>
    </source>
</evidence>
<dbReference type="PANTHER" id="PTHR30287">
    <property type="entry name" value="MEMBRANE COMPONENT OF PREDICTED ABC SUPERFAMILY METABOLITE UPTAKE TRANSPORTER"/>
    <property type="match status" value="1"/>
</dbReference>
<comment type="caution">
    <text evidence="9">The sequence shown here is derived from an EMBL/GenBank/DDBJ whole genome shotgun (WGS) entry which is preliminary data.</text>
</comment>
<keyword evidence="2" id="KW-1003">Cell membrane</keyword>
<evidence type="ECO:0000313" key="10">
    <source>
        <dbReference type="Proteomes" id="UP000226357"/>
    </source>
</evidence>
<dbReference type="InterPro" id="IPR025857">
    <property type="entry name" value="MacB_PCD"/>
</dbReference>
<comment type="subcellular location">
    <subcellularLocation>
        <location evidence="1">Cell membrane</location>
        <topology evidence="1">Multi-pass membrane protein</topology>
    </subcellularLocation>
</comment>
<feature type="transmembrane region" description="Helical" evidence="6">
    <location>
        <begin position="242"/>
        <end position="270"/>
    </location>
</feature>
<evidence type="ECO:0000256" key="6">
    <source>
        <dbReference type="SAM" id="Phobius"/>
    </source>
</evidence>
<dbReference type="GO" id="GO:0005886">
    <property type="term" value="C:plasma membrane"/>
    <property type="evidence" value="ECO:0007669"/>
    <property type="project" value="UniProtKB-SubCell"/>
</dbReference>
<organism evidence="9 10">
    <name type="scientific">Bacillus cereus</name>
    <dbReference type="NCBI Taxonomy" id="1396"/>
    <lineage>
        <taxon>Bacteria</taxon>
        <taxon>Bacillati</taxon>
        <taxon>Bacillota</taxon>
        <taxon>Bacilli</taxon>
        <taxon>Bacillales</taxon>
        <taxon>Bacillaceae</taxon>
        <taxon>Bacillus</taxon>
        <taxon>Bacillus cereus group</taxon>
    </lineage>
</organism>
<keyword evidence="5 6" id="KW-0472">Membrane</keyword>
<evidence type="ECO:0000259" key="8">
    <source>
        <dbReference type="Pfam" id="PF12704"/>
    </source>
</evidence>
<sequence length="829" mass="93345">MKSIQGLSFRLFRANKFIIFSSILSIIIAVTLVLTLVLFLFSAKDKLTAEMKNMYGDMDLLVGYNLEQNKSISNDFIKKVQKTEGVKQVSKVSITHLHVNKMNAEVYTVGVENDKLVQSRYHFSTFLNKDSVVINKGLADMLNVKVGDTITIENQSFNLVEIIDDLPSIGTVPDMILLHNEVVKNYIKTKSNLDSEATYMLLQAKDGANVFNVANQIKSHDNDLRIDIIEEDPDIKGNLQSFSVLVIILSILVLGITSLLVISNFELLFYKLKNQFAIMRSLGATTKQTSKIILIQSSIINFTGVLLGFAITFISRDLTYSWMEKWLGISATLDTFNFKIATLASLCCLGIIQIFLLFPAYRSSKILPIKIMEENEKIDFGYSKTRRIVSKIILGISLFLILASQFITTDEEYSAILLLIASILMLLGGFLLFPIYLTKFLNFLSEHGYKVFGQESYVAIKNLIPQVKKNTAVILTISSLMIVAVFGSSLVKTIQMNQANQIKKDFPTSIIVNSRLGGDTKLNPEELSRTVKELSTVQSVSFISNLGLVELKKDNNFVDYQYALVDLKEMQKQKLIPNLIDNNDLNNIVVSKDFANKNHLKIGDTMELGLYSNEEQNVQLQGTYKIGAISDKLLLGADMYMDWNNNAFNSEEINFYQLFIGSNDVNQTLKQLEGLKQQYPEMKISSYEESVKKADEMFYQRWMIFIVIISTLVITTIIGVFNSLANNIYSKRKEFAILRTMGIQPAGIRKIILTQIMMYLIIGLSIGAVVGILLMLIVFLVDPVGFFIDYKVILIINLVMLTLGIIVFTCLGNKIGAQNTSMELTRDNK</sequence>
<evidence type="ECO:0000256" key="3">
    <source>
        <dbReference type="ARBA" id="ARBA00022692"/>
    </source>
</evidence>